<dbReference type="Gene3D" id="1.20.1250.20">
    <property type="entry name" value="MFS general substrate transporter like domains"/>
    <property type="match status" value="2"/>
</dbReference>
<evidence type="ECO:0000259" key="7">
    <source>
        <dbReference type="PROSITE" id="PS50850"/>
    </source>
</evidence>
<dbReference type="SUPFAM" id="SSF103473">
    <property type="entry name" value="MFS general substrate transporter"/>
    <property type="match status" value="1"/>
</dbReference>
<evidence type="ECO:0000256" key="5">
    <source>
        <dbReference type="ARBA" id="ARBA00023136"/>
    </source>
</evidence>
<feature type="transmembrane region" description="Helical" evidence="6">
    <location>
        <begin position="337"/>
        <end position="357"/>
    </location>
</feature>
<evidence type="ECO:0000313" key="8">
    <source>
        <dbReference type="EMBL" id="GAA2113587.1"/>
    </source>
</evidence>
<keyword evidence="9" id="KW-1185">Reference proteome</keyword>
<dbReference type="RefSeq" id="WP_344301574.1">
    <property type="nucleotide sequence ID" value="NZ_BAAAQQ010000001.1"/>
</dbReference>
<dbReference type="Pfam" id="PF07690">
    <property type="entry name" value="MFS_1"/>
    <property type="match status" value="1"/>
</dbReference>
<accession>A0ABP5JCV7</accession>
<feature type="transmembrane region" description="Helical" evidence="6">
    <location>
        <begin position="276"/>
        <end position="293"/>
    </location>
</feature>
<keyword evidence="2" id="KW-1003">Cell membrane</keyword>
<dbReference type="InterPro" id="IPR050189">
    <property type="entry name" value="MFS_Efflux_Transporters"/>
</dbReference>
<evidence type="ECO:0000256" key="3">
    <source>
        <dbReference type="ARBA" id="ARBA00022692"/>
    </source>
</evidence>
<protein>
    <recommendedName>
        <fullName evidence="7">Major facilitator superfamily (MFS) profile domain-containing protein</fullName>
    </recommendedName>
</protein>
<dbReference type="PROSITE" id="PS50850">
    <property type="entry name" value="MFS"/>
    <property type="match status" value="1"/>
</dbReference>
<comment type="caution">
    <text evidence="8">The sequence shown here is derived from an EMBL/GenBank/DDBJ whole genome shotgun (WGS) entry which is preliminary data.</text>
</comment>
<dbReference type="EMBL" id="BAAAQQ010000001">
    <property type="protein sequence ID" value="GAA2113587.1"/>
    <property type="molecule type" value="Genomic_DNA"/>
</dbReference>
<keyword evidence="3 6" id="KW-0812">Transmembrane</keyword>
<dbReference type="InterPro" id="IPR011701">
    <property type="entry name" value="MFS"/>
</dbReference>
<sequence length="388" mass="39987">MNAGAHQGAGQLRLGVVLTLAMGVGPLVIFTLSSLAPELVVDLSVQRVQLGILATVAYLAAAPLCLMAGPVLRWLHPTTVLLILFGLAAIALALIGGARSWWWLCSAAFLSGVVQSMSNPVTNLLMSTTPVRRRGSLMGVKQAGVQMGQLCAGIVALAALLVSWRAAALATVPICLLGLVLTLGLRRTHGPPTVVSVGPRGLPRAAWWLFAYSFFVAIAVQASNVYLPLFATDRIGLTSAVAGSTMTLIGLLGIASRIGWGRASDGARPASSSLRILAGTSLLAAGIFGLANATGNPVVLWTGVVVHAAGAIAANVVIIHALITIVRPEQVAAASGYQALAQYLGFAVGPLSFGLLVDRADGYAVGWCLVAMGYVMALTIARFAAIDR</sequence>
<dbReference type="Proteomes" id="UP001500575">
    <property type="component" value="Unassembled WGS sequence"/>
</dbReference>
<evidence type="ECO:0000256" key="6">
    <source>
        <dbReference type="SAM" id="Phobius"/>
    </source>
</evidence>
<feature type="transmembrane region" description="Helical" evidence="6">
    <location>
        <begin position="74"/>
        <end position="95"/>
    </location>
</feature>
<name>A0ABP5JCV7_9ACTN</name>
<evidence type="ECO:0000256" key="1">
    <source>
        <dbReference type="ARBA" id="ARBA00004651"/>
    </source>
</evidence>
<reference evidence="9" key="1">
    <citation type="journal article" date="2019" name="Int. J. Syst. Evol. Microbiol.">
        <title>The Global Catalogue of Microorganisms (GCM) 10K type strain sequencing project: providing services to taxonomists for standard genome sequencing and annotation.</title>
        <authorList>
            <consortium name="The Broad Institute Genomics Platform"/>
            <consortium name="The Broad Institute Genome Sequencing Center for Infectious Disease"/>
            <person name="Wu L."/>
            <person name="Ma J."/>
        </authorList>
    </citation>
    <scope>NUCLEOTIDE SEQUENCE [LARGE SCALE GENOMIC DNA]</scope>
    <source>
        <strain evidence="9">JCM 16021</strain>
    </source>
</reference>
<comment type="subcellular location">
    <subcellularLocation>
        <location evidence="1">Cell membrane</location>
        <topology evidence="1">Multi-pass membrane protein</topology>
    </subcellularLocation>
</comment>
<keyword evidence="5 6" id="KW-0472">Membrane</keyword>
<keyword evidence="4 6" id="KW-1133">Transmembrane helix</keyword>
<feature type="transmembrane region" description="Helical" evidence="6">
    <location>
        <begin position="363"/>
        <end position="385"/>
    </location>
</feature>
<dbReference type="PANTHER" id="PTHR43124">
    <property type="entry name" value="PURINE EFFLUX PUMP PBUE"/>
    <property type="match status" value="1"/>
</dbReference>
<feature type="transmembrane region" description="Helical" evidence="6">
    <location>
        <begin position="167"/>
        <end position="185"/>
    </location>
</feature>
<feature type="transmembrane region" description="Helical" evidence="6">
    <location>
        <begin position="12"/>
        <end position="36"/>
    </location>
</feature>
<gene>
    <name evidence="8" type="ORF">GCM10009843_01430</name>
</gene>
<feature type="domain" description="Major facilitator superfamily (MFS) profile" evidence="7">
    <location>
        <begin position="14"/>
        <end position="388"/>
    </location>
</feature>
<dbReference type="PANTHER" id="PTHR43124:SF3">
    <property type="entry name" value="CHLORAMPHENICOL EFFLUX PUMP RV0191"/>
    <property type="match status" value="1"/>
</dbReference>
<feature type="transmembrane region" description="Helical" evidence="6">
    <location>
        <begin position="48"/>
        <end position="67"/>
    </location>
</feature>
<organism evidence="8 9">
    <name type="scientific">Nocardioides bigeumensis</name>
    <dbReference type="NCBI Taxonomy" id="433657"/>
    <lineage>
        <taxon>Bacteria</taxon>
        <taxon>Bacillati</taxon>
        <taxon>Actinomycetota</taxon>
        <taxon>Actinomycetes</taxon>
        <taxon>Propionibacteriales</taxon>
        <taxon>Nocardioidaceae</taxon>
        <taxon>Nocardioides</taxon>
    </lineage>
</organism>
<feature type="transmembrane region" description="Helical" evidence="6">
    <location>
        <begin position="206"/>
        <end position="229"/>
    </location>
</feature>
<proteinExistence type="predicted"/>
<evidence type="ECO:0000256" key="4">
    <source>
        <dbReference type="ARBA" id="ARBA00022989"/>
    </source>
</evidence>
<evidence type="ECO:0000256" key="2">
    <source>
        <dbReference type="ARBA" id="ARBA00022475"/>
    </source>
</evidence>
<dbReference type="InterPro" id="IPR020846">
    <property type="entry name" value="MFS_dom"/>
</dbReference>
<feature type="transmembrane region" description="Helical" evidence="6">
    <location>
        <begin position="143"/>
        <end position="161"/>
    </location>
</feature>
<dbReference type="InterPro" id="IPR036259">
    <property type="entry name" value="MFS_trans_sf"/>
</dbReference>
<evidence type="ECO:0000313" key="9">
    <source>
        <dbReference type="Proteomes" id="UP001500575"/>
    </source>
</evidence>
<feature type="transmembrane region" description="Helical" evidence="6">
    <location>
        <begin position="299"/>
        <end position="325"/>
    </location>
</feature>
<feature type="transmembrane region" description="Helical" evidence="6">
    <location>
        <begin position="235"/>
        <end position="255"/>
    </location>
</feature>